<dbReference type="Gene3D" id="3.30.559.30">
    <property type="entry name" value="Nonribosomal peptide synthetase, condensation domain"/>
    <property type="match status" value="1"/>
</dbReference>
<evidence type="ECO:0000259" key="1">
    <source>
        <dbReference type="Pfam" id="PF00668"/>
    </source>
</evidence>
<feature type="domain" description="Condensation" evidence="1">
    <location>
        <begin position="1"/>
        <end position="72"/>
    </location>
</feature>
<accession>A0A1X0CI78</accession>
<dbReference type="OrthoDB" id="4752953at2"/>
<dbReference type="STRING" id="444597.BST26_21570"/>
<dbReference type="GO" id="GO:0003824">
    <property type="term" value="F:catalytic activity"/>
    <property type="evidence" value="ECO:0007669"/>
    <property type="project" value="InterPro"/>
</dbReference>
<dbReference type="GO" id="GO:0008610">
    <property type="term" value="P:lipid biosynthetic process"/>
    <property type="evidence" value="ECO:0007669"/>
    <property type="project" value="UniProtKB-ARBA"/>
</dbReference>
<dbReference type="InterPro" id="IPR023213">
    <property type="entry name" value="CAT-like_dom_sf"/>
</dbReference>
<feature type="non-terminal residue" evidence="2">
    <location>
        <position position="1"/>
    </location>
</feature>
<dbReference type="Pfam" id="PF00668">
    <property type="entry name" value="Condensation"/>
    <property type="match status" value="1"/>
</dbReference>
<evidence type="ECO:0000313" key="3">
    <source>
        <dbReference type="Proteomes" id="UP000192801"/>
    </source>
</evidence>
<dbReference type="InterPro" id="IPR001242">
    <property type="entry name" value="Condensation_dom"/>
</dbReference>
<dbReference type="EMBL" id="MVHS01000120">
    <property type="protein sequence ID" value="ORA59897.1"/>
    <property type="molecule type" value="Genomic_DNA"/>
</dbReference>
<dbReference type="AlphaFoldDB" id="A0A1X0CI78"/>
<sequence length="85" mass="9638">FVYENYPLDPGAFTGATTDLTVTGFNIRERNHYPLTLAVLPGTQLGLRFEYDTTQFTTKTITRLAQRFQRALGILSTKQGENNEH</sequence>
<gene>
    <name evidence="2" type="ORF">BST26_21570</name>
</gene>
<evidence type="ECO:0000313" key="2">
    <source>
        <dbReference type="EMBL" id="ORA59897.1"/>
    </source>
</evidence>
<name>A0A1X0CI78_9MYCO</name>
<dbReference type="RefSeq" id="WP_133053047.1">
    <property type="nucleotide sequence ID" value="NZ_MVHS01000120.1"/>
</dbReference>
<proteinExistence type="predicted"/>
<organism evidence="2 3">
    <name type="scientific">Mycolicibacterium insubricum</name>
    <dbReference type="NCBI Taxonomy" id="444597"/>
    <lineage>
        <taxon>Bacteria</taxon>
        <taxon>Bacillati</taxon>
        <taxon>Actinomycetota</taxon>
        <taxon>Actinomycetes</taxon>
        <taxon>Mycobacteriales</taxon>
        <taxon>Mycobacteriaceae</taxon>
        <taxon>Mycolicibacterium</taxon>
    </lineage>
</organism>
<reference evidence="2 3" key="1">
    <citation type="submission" date="2016-12" db="EMBL/GenBank/DDBJ databases">
        <title>The new phylogeny of genus Mycobacterium.</title>
        <authorList>
            <person name="Tortoli E."/>
            <person name="Trovato A."/>
            <person name="Cirillo D.M."/>
        </authorList>
    </citation>
    <scope>NUCLEOTIDE SEQUENCE [LARGE SCALE GENOMIC DNA]</scope>
    <source>
        <strain evidence="2 3">DSM 45130</strain>
    </source>
</reference>
<protein>
    <recommendedName>
        <fullName evidence="1">Condensation domain-containing protein</fullName>
    </recommendedName>
</protein>
<dbReference type="Gene3D" id="3.30.559.10">
    <property type="entry name" value="Chloramphenicol acetyltransferase-like domain"/>
    <property type="match status" value="1"/>
</dbReference>
<comment type="caution">
    <text evidence="2">The sequence shown here is derived from an EMBL/GenBank/DDBJ whole genome shotgun (WGS) entry which is preliminary data.</text>
</comment>
<dbReference type="SUPFAM" id="SSF52777">
    <property type="entry name" value="CoA-dependent acyltransferases"/>
    <property type="match status" value="1"/>
</dbReference>
<keyword evidence="3" id="KW-1185">Reference proteome</keyword>
<dbReference type="Proteomes" id="UP000192801">
    <property type="component" value="Unassembled WGS sequence"/>
</dbReference>